<feature type="compositionally biased region" description="Basic residues" evidence="1">
    <location>
        <begin position="69"/>
        <end position="78"/>
    </location>
</feature>
<evidence type="ECO:0000313" key="2">
    <source>
        <dbReference type="EMBL" id="CRY79034.1"/>
    </source>
</evidence>
<accession>A0A0H5NVJ4</accession>
<name>A0A0H5NVJ4_NOCFR</name>
<proteinExistence type="predicted"/>
<protein>
    <submittedName>
        <fullName evidence="2">Uncharacterized protein</fullName>
    </submittedName>
</protein>
<dbReference type="EMBL" id="LN868938">
    <property type="protein sequence ID" value="CRY79034.1"/>
    <property type="molecule type" value="Genomic_DNA"/>
</dbReference>
<feature type="compositionally biased region" description="Basic and acidic residues" evidence="1">
    <location>
        <begin position="141"/>
        <end position="150"/>
    </location>
</feature>
<dbReference type="Proteomes" id="UP000057820">
    <property type="component" value="Chromosome 1"/>
</dbReference>
<organism evidence="2 3">
    <name type="scientific">Nocardia farcinica</name>
    <dbReference type="NCBI Taxonomy" id="37329"/>
    <lineage>
        <taxon>Bacteria</taxon>
        <taxon>Bacillati</taxon>
        <taxon>Actinomycetota</taxon>
        <taxon>Actinomycetes</taxon>
        <taxon>Mycobacteriales</taxon>
        <taxon>Nocardiaceae</taxon>
        <taxon>Nocardia</taxon>
    </lineage>
</organism>
<feature type="compositionally biased region" description="Basic residues" evidence="1">
    <location>
        <begin position="119"/>
        <end position="130"/>
    </location>
</feature>
<feature type="compositionally biased region" description="Low complexity" evidence="1">
    <location>
        <begin position="56"/>
        <end position="68"/>
    </location>
</feature>
<reference evidence="3" key="1">
    <citation type="submission" date="2015-03" db="EMBL/GenBank/DDBJ databases">
        <authorList>
            <consortium name="Pathogen Informatics"/>
        </authorList>
    </citation>
    <scope>NUCLEOTIDE SEQUENCE [LARGE SCALE GENOMIC DNA]</scope>
    <source>
        <strain evidence="3">NCTC11134</strain>
    </source>
</reference>
<sequence>MSKTMRATAFPVAVAVGPAEPEAVAAHCRPPRRWPWTTGHRLRGSPRRWHRRPSARRPAPIHPAAWRPGHGRRGRCRAARGSGGPTAGRPRRAGSADESEDSAPRTFPRSPETPPLPAKARRPTREHRGRNPAPRAQTHPESPDPRTAHRERARRPPIRSDRSPARHRVRPSRGSARWGWGRSGSDRQEWGRPISARWGWGRSGSDRQEWGRPISARWGWGRSGSDRQEWARPIPARSGSARWGSARSRSARWGSARWGPAR</sequence>
<dbReference type="AlphaFoldDB" id="A0A0H5NVJ4"/>
<evidence type="ECO:0000256" key="1">
    <source>
        <dbReference type="SAM" id="MobiDB-lite"/>
    </source>
</evidence>
<feature type="compositionally biased region" description="Low complexity" evidence="1">
    <location>
        <begin position="236"/>
        <end position="262"/>
    </location>
</feature>
<gene>
    <name evidence="2" type="ORF">ERS450000_03285</name>
</gene>
<evidence type="ECO:0000313" key="3">
    <source>
        <dbReference type="Proteomes" id="UP000057820"/>
    </source>
</evidence>
<feature type="region of interest" description="Disordered" evidence="1">
    <location>
        <begin position="31"/>
        <end position="262"/>
    </location>
</feature>
<feature type="compositionally biased region" description="Basic residues" evidence="1">
    <location>
        <begin position="40"/>
        <end position="55"/>
    </location>
</feature>
<dbReference type="KEGG" id="nfr:ERS450000_03285"/>